<organism evidence="4 5">
    <name type="scientific">Gracilibacillus thailandensis</name>
    <dbReference type="NCBI Taxonomy" id="563735"/>
    <lineage>
        <taxon>Bacteria</taxon>
        <taxon>Bacillati</taxon>
        <taxon>Bacillota</taxon>
        <taxon>Bacilli</taxon>
        <taxon>Bacillales</taxon>
        <taxon>Bacillaceae</taxon>
        <taxon>Gracilibacillus</taxon>
    </lineage>
</organism>
<feature type="domain" description="Helicase ATP-binding" evidence="2">
    <location>
        <begin position="337"/>
        <end position="475"/>
    </location>
</feature>
<dbReference type="InterPro" id="IPR006935">
    <property type="entry name" value="Helicase/UvrB_N"/>
</dbReference>
<dbReference type="GO" id="GO:0005524">
    <property type="term" value="F:ATP binding"/>
    <property type="evidence" value="ECO:0007669"/>
    <property type="project" value="InterPro"/>
</dbReference>
<dbReference type="InterPro" id="IPR001736">
    <property type="entry name" value="PLipase_D/transphosphatidylase"/>
</dbReference>
<keyword evidence="5" id="KW-1185">Reference proteome</keyword>
<reference evidence="4 5" key="1">
    <citation type="submission" date="2019-10" db="EMBL/GenBank/DDBJ databases">
        <title>Gracilibacillus salitolerans sp. nov., a moderate halophile isolated from a saline soil in northwest China.</title>
        <authorList>
            <person name="Gan L."/>
        </authorList>
    </citation>
    <scope>NUCLEOTIDE SEQUENCE [LARGE SCALE GENOMIC DNA]</scope>
    <source>
        <strain evidence="4 5">TP2-8</strain>
    </source>
</reference>
<dbReference type="InterPro" id="IPR025202">
    <property type="entry name" value="PLD-like_dom"/>
</dbReference>
<feature type="domain" description="PLD phosphodiesterase" evidence="1">
    <location>
        <begin position="221"/>
        <end position="252"/>
    </location>
</feature>
<dbReference type="PROSITE" id="PS51194">
    <property type="entry name" value="HELICASE_CTER"/>
    <property type="match status" value="1"/>
</dbReference>
<dbReference type="EMBL" id="WJEE01000009">
    <property type="protein sequence ID" value="MRI65924.1"/>
    <property type="molecule type" value="Genomic_DNA"/>
</dbReference>
<dbReference type="Pfam" id="PF00271">
    <property type="entry name" value="Helicase_C"/>
    <property type="match status" value="1"/>
</dbReference>
<gene>
    <name evidence="4" type="ORF">GH885_06130</name>
</gene>
<dbReference type="InterPro" id="IPR027417">
    <property type="entry name" value="P-loop_NTPase"/>
</dbReference>
<dbReference type="SUPFAM" id="SSF56024">
    <property type="entry name" value="Phospholipase D/nuclease"/>
    <property type="match status" value="1"/>
</dbReference>
<dbReference type="CDD" id="cd09203">
    <property type="entry name" value="PLDc_N_DEXD_b1"/>
    <property type="match status" value="1"/>
</dbReference>
<dbReference type="PROSITE" id="PS50035">
    <property type="entry name" value="PLD"/>
    <property type="match status" value="1"/>
</dbReference>
<dbReference type="Pfam" id="PF13091">
    <property type="entry name" value="PLDc_2"/>
    <property type="match status" value="1"/>
</dbReference>
<dbReference type="CDD" id="cd18799">
    <property type="entry name" value="SF2_C_EcoAI-like"/>
    <property type="match status" value="1"/>
</dbReference>
<sequence length="1048" mass="122246">MLHPGLYEQIVNKELKQALSMLEDDQYDISKENLDAEEASKKLASYITDVTRRALTMLREKTKKDKSLLYQIKVCNKIIRYLSKTLDEETLASLQIQEEGEVLTSLYEKLNTASSIHPTDKPIRPLTSLSETSLFTGSKSEPNMVNELKKEIVSSDKIQMLVSFIKWSGLRIIFDELKQFTDRGGKLHIISTSYMGATDYKAINELSKLQNTTIKLSYNVKVTRLHAKAYIFKRDTNFSTAYIGSSNLSNPALTSGLEWNLKITEKESFDVMKKVDATFDSYWNDEEFILFDPNKQEDHDVLKESLQPYRAEESHFATFDIRPFPYQQEVLDKLQAEREVHQHYKNLIVAATGVGKTVISAFDYKRFLEQNGRPARLLFVAHRKEILKQALETYRHILKDFNFGELLFGGTKVQSIDHLFITIDSLNSKALFEHTSSDFYDYIVVDEFHHAAAASYQRLLDYYSPKVLLGLTATPERMDGKNVINYFDGRIAAEIRLTEAIDRKLLSPFQYFGVTDTVDLSNVKFTRKGYDLKELENVYTHNTKRVQQIIHSVNKYVTDIDTVKGLGFCVSVEHAKYMAQQFSNYGIPSLALDGNTHHEIRDNAKKLLEKGDITFIFVVDLYNEGVDIPQVNTILFLRPTESLTVFLQQLGRGLRLHDDKECLTVLDFIGQAHKEYKFEDKFRALIGRSRHAIKHYVENGFSNLPRGSFIQLEKQAKDYVLRNIKTIKNSKQNILMKLENFKYNTSQKLTLVNFLEFYQLSPFEFYGRNGDRSFYRLLVEAGLYDDFQYEKEKEITKRIPYLLHINSEHLLSFYLRYLEDEEVRNQEEQLMVNMLYYTFYRKSPEKLGFDSIAEGLHEVLKSNEMKKEIQAIFTYNYRHLELVEKSHDLTFASPLRVHSSYSTDQVLSALGYYNEQQRPEFREGVKYLKDKKVDVFFITLNISDKDFSPSTMYDDYAMNEWLFHWQSQSRTSITSETAQRYIHHRERNHQILLFVREYKQENGYAAPFTYLGTADYVRHSGNKPISFVWKLHEKIPAKLIVQVNKHIL</sequence>
<dbReference type="SUPFAM" id="SSF52540">
    <property type="entry name" value="P-loop containing nucleoside triphosphate hydrolases"/>
    <property type="match status" value="1"/>
</dbReference>
<dbReference type="AlphaFoldDB" id="A0A6N7QWL3"/>
<dbReference type="GO" id="GO:0016887">
    <property type="term" value="F:ATP hydrolysis activity"/>
    <property type="evidence" value="ECO:0007669"/>
    <property type="project" value="TreeGrafter"/>
</dbReference>
<proteinExistence type="predicted"/>
<dbReference type="InterPro" id="IPR001650">
    <property type="entry name" value="Helicase_C-like"/>
</dbReference>
<dbReference type="PROSITE" id="PS51192">
    <property type="entry name" value="HELICASE_ATP_BIND_1"/>
    <property type="match status" value="1"/>
</dbReference>
<dbReference type="Pfam" id="PF11907">
    <property type="entry name" value="DUF3427"/>
    <property type="match status" value="1"/>
</dbReference>
<dbReference type="Gene3D" id="3.40.50.300">
    <property type="entry name" value="P-loop containing nucleotide triphosphate hydrolases"/>
    <property type="match status" value="2"/>
</dbReference>
<feature type="domain" description="Helicase C-terminal" evidence="3">
    <location>
        <begin position="552"/>
        <end position="701"/>
    </location>
</feature>
<dbReference type="PANTHER" id="PTHR47962">
    <property type="entry name" value="ATP-DEPENDENT HELICASE LHR-RELATED-RELATED"/>
    <property type="match status" value="1"/>
</dbReference>
<dbReference type="InterPro" id="IPR014001">
    <property type="entry name" value="Helicase_ATP-bd"/>
</dbReference>
<dbReference type="CDD" id="cd18032">
    <property type="entry name" value="DEXHc_RE_I_III_res"/>
    <property type="match status" value="1"/>
</dbReference>
<accession>A0A6N7QWL3</accession>
<dbReference type="GO" id="GO:0003677">
    <property type="term" value="F:DNA binding"/>
    <property type="evidence" value="ECO:0007669"/>
    <property type="project" value="InterPro"/>
</dbReference>
<evidence type="ECO:0000259" key="3">
    <source>
        <dbReference type="PROSITE" id="PS51194"/>
    </source>
</evidence>
<dbReference type="GO" id="GO:0006793">
    <property type="term" value="P:phosphorus metabolic process"/>
    <property type="evidence" value="ECO:0007669"/>
    <property type="project" value="UniProtKB-ARBA"/>
</dbReference>
<evidence type="ECO:0000259" key="2">
    <source>
        <dbReference type="PROSITE" id="PS51192"/>
    </source>
</evidence>
<dbReference type="SMART" id="SM00490">
    <property type="entry name" value="HELICc"/>
    <property type="match status" value="1"/>
</dbReference>
<dbReference type="InterPro" id="IPR021835">
    <property type="entry name" value="DUF3427"/>
</dbReference>
<dbReference type="PANTHER" id="PTHR47962:SF7">
    <property type="entry name" value="MITOCHONDRIAL ATP-DEPENDENT HELICASE IRC3-RELATED"/>
    <property type="match status" value="1"/>
</dbReference>
<name>A0A6N7QWL3_9BACI</name>
<dbReference type="Gene3D" id="3.30.870.10">
    <property type="entry name" value="Endonuclease Chain A"/>
    <property type="match status" value="1"/>
</dbReference>
<evidence type="ECO:0000313" key="4">
    <source>
        <dbReference type="EMBL" id="MRI65924.1"/>
    </source>
</evidence>
<evidence type="ECO:0000259" key="1">
    <source>
        <dbReference type="PROSITE" id="PS50035"/>
    </source>
</evidence>
<dbReference type="SMART" id="SM00487">
    <property type="entry name" value="DEXDc"/>
    <property type="match status" value="1"/>
</dbReference>
<dbReference type="InterPro" id="IPR052511">
    <property type="entry name" value="ATP-dep_Helicase"/>
</dbReference>
<comment type="caution">
    <text evidence="4">The sequence shown here is derived from an EMBL/GenBank/DDBJ whole genome shotgun (WGS) entry which is preliminary data.</text>
</comment>
<protein>
    <submittedName>
        <fullName evidence="4">DUF3427 domain-containing protein</fullName>
    </submittedName>
</protein>
<dbReference type="Proteomes" id="UP000435187">
    <property type="component" value="Unassembled WGS sequence"/>
</dbReference>
<evidence type="ECO:0000313" key="5">
    <source>
        <dbReference type="Proteomes" id="UP000435187"/>
    </source>
</evidence>
<dbReference type="Pfam" id="PF04851">
    <property type="entry name" value="ResIII"/>
    <property type="match status" value="1"/>
</dbReference>
<dbReference type="RefSeq" id="WP_153834694.1">
    <property type="nucleotide sequence ID" value="NZ_JBHUMW010000018.1"/>
</dbReference>